<comment type="caution">
    <text evidence="3">The sequence shown here is derived from an EMBL/GenBank/DDBJ whole genome shotgun (WGS) entry which is preliminary data.</text>
</comment>
<keyword evidence="1" id="KW-0547">Nucleotide-binding</keyword>
<evidence type="ECO:0000256" key="1">
    <source>
        <dbReference type="RuleBase" id="RU004560"/>
    </source>
</evidence>
<evidence type="ECO:0000259" key="2">
    <source>
        <dbReference type="Pfam" id="PF00735"/>
    </source>
</evidence>
<accession>A0A8J2RI13</accession>
<dbReference type="Proteomes" id="UP000789390">
    <property type="component" value="Unassembled WGS sequence"/>
</dbReference>
<protein>
    <recommendedName>
        <fullName evidence="2">Septin-type G domain-containing protein</fullName>
    </recommendedName>
</protein>
<dbReference type="GO" id="GO:0005525">
    <property type="term" value="F:GTP binding"/>
    <property type="evidence" value="ECO:0007669"/>
    <property type="project" value="UniProtKB-KW"/>
</dbReference>
<organism evidence="3 4">
    <name type="scientific">Daphnia galeata</name>
    <dbReference type="NCBI Taxonomy" id="27404"/>
    <lineage>
        <taxon>Eukaryota</taxon>
        <taxon>Metazoa</taxon>
        <taxon>Ecdysozoa</taxon>
        <taxon>Arthropoda</taxon>
        <taxon>Crustacea</taxon>
        <taxon>Branchiopoda</taxon>
        <taxon>Diplostraca</taxon>
        <taxon>Cladocera</taxon>
        <taxon>Anomopoda</taxon>
        <taxon>Daphniidae</taxon>
        <taxon>Daphnia</taxon>
    </lineage>
</organism>
<reference evidence="3" key="1">
    <citation type="submission" date="2021-11" db="EMBL/GenBank/DDBJ databases">
        <authorList>
            <person name="Schell T."/>
        </authorList>
    </citation>
    <scope>NUCLEOTIDE SEQUENCE</scope>
    <source>
        <strain evidence="3">M5</strain>
    </source>
</reference>
<dbReference type="SUPFAM" id="SSF52540">
    <property type="entry name" value="P-loop containing nucleoside triphosphate hydrolases"/>
    <property type="match status" value="1"/>
</dbReference>
<feature type="domain" description="Septin-type G" evidence="2">
    <location>
        <begin position="517"/>
        <end position="610"/>
    </location>
</feature>
<evidence type="ECO:0000313" key="3">
    <source>
        <dbReference type="EMBL" id="CAH0100617.1"/>
    </source>
</evidence>
<dbReference type="InterPro" id="IPR052090">
    <property type="entry name" value="Cytolytic_pore-forming_toxin"/>
</dbReference>
<name>A0A8J2RI13_9CRUS</name>
<dbReference type="Pfam" id="PF00735">
    <property type="entry name" value="Septin"/>
    <property type="match status" value="1"/>
</dbReference>
<dbReference type="InterPro" id="IPR027417">
    <property type="entry name" value="P-loop_NTPase"/>
</dbReference>
<proteinExistence type="inferred from homology"/>
<dbReference type="AlphaFoldDB" id="A0A8J2RI13"/>
<comment type="similarity">
    <text evidence="1">Belongs to the TRAFAC class TrmE-Era-EngA-EngB-Septin-like GTPase superfamily. Septin GTPase family.</text>
</comment>
<dbReference type="EMBL" id="CAKKLH010000042">
    <property type="protein sequence ID" value="CAH0100617.1"/>
    <property type="molecule type" value="Genomic_DNA"/>
</dbReference>
<keyword evidence="4" id="KW-1185">Reference proteome</keyword>
<keyword evidence="1" id="KW-0342">GTP-binding</keyword>
<gene>
    <name evidence="3" type="ORF">DGAL_LOCUS2902</name>
</gene>
<dbReference type="InterPro" id="IPR030379">
    <property type="entry name" value="G_SEPTIN_dom"/>
</dbReference>
<dbReference type="PANTHER" id="PTHR31594:SF14">
    <property type="entry name" value="FIBRONECTIN TYPE-III DOMAIN-CONTAINING PROTEIN"/>
    <property type="match status" value="1"/>
</dbReference>
<dbReference type="PANTHER" id="PTHR31594">
    <property type="entry name" value="AIG1-TYPE G DOMAIN-CONTAINING PROTEIN"/>
    <property type="match status" value="1"/>
</dbReference>
<dbReference type="Gene3D" id="3.40.50.300">
    <property type="entry name" value="P-loop containing nucleotide triphosphate hydrolases"/>
    <property type="match status" value="1"/>
</dbReference>
<evidence type="ECO:0000313" key="4">
    <source>
        <dbReference type="Proteomes" id="UP000789390"/>
    </source>
</evidence>
<dbReference type="OrthoDB" id="2386367at2759"/>
<sequence length="757" mass="86061">MEVRPASGDIIISALGKPLFLGDIYDESTNTFTNQGVFNMWLDLLPDSTKFEDLNQWSQTYFFRQPEFYKWLHLGIDIHQHIFLKGSAIGDSQLWFSDYINHSPPDGWAQITIHFSSHGCKISVADVQLLLRMVKSYADPSAHVVSEIMYGANSLLILEEPIGIGETKESAEDRLFHAAKCIAEGGQDIVGLSDFAQCRFYSDLPGENPLSGSLIECFSNVEEILNKMQDSHFHIPVKATLIPLSIEVTFRSSSSCLDNVLYVLTMISNLLSEALNELFSLLADPLVQRTTRMRPYLMHFLGCLNQLSIVSNQILTIDESGRNERRMERAIHLWRTYFANRQLTEWLFLRRRGMVIVNSLLQDINLPFLATTELPDLTAGQSRQIFILKTVKRKDPFLEQFRLDFGTPESPEWSILDIVSSTNDHIDEIRSKLMEFAESDNGLDIQRFICTSSDHEDAHIITESVEILDDNIRGTRLLKRGNPSIYLLQPDKRMDIDQFRWLEMGFGSSRRSSHHRTLLLMGASGTGKSTLVDSIVNFILNVQWNDPFRFRVNPESCDNPTKLVTAYTIHYVDGMSVPYSLTIIDTPGYVGDVESDIQATQLIANFLTHEKSRQTYPTIDAICLVANSNMKIASSAQSNVIEAVKFLFAGCDYASKAHWCCTFASNCKKTPAVLETIPPSIFPTDLHYEFENSILFAPKRIRSINETQEDYVLGQMYWDKAWDNYRSFFSQWNSDESHWTVPPIADVARNPVCICSS</sequence>